<dbReference type="PANTHER" id="PTHR43861">
    <property type="entry name" value="TRANS-ACONITATE 2-METHYLTRANSFERASE-RELATED"/>
    <property type="match status" value="1"/>
</dbReference>
<proteinExistence type="predicted"/>
<protein>
    <submittedName>
        <fullName evidence="2">Class I SAM-dependent methyltransferase</fullName>
    </submittedName>
</protein>
<dbReference type="OrthoDB" id="9774345at2"/>
<feature type="domain" description="Methyltransferase type 11" evidence="1">
    <location>
        <begin position="57"/>
        <end position="152"/>
    </location>
</feature>
<dbReference type="EMBL" id="QXIS01000032">
    <property type="protein sequence ID" value="RIE05852.1"/>
    <property type="molecule type" value="Genomic_DNA"/>
</dbReference>
<dbReference type="GO" id="GO:0032259">
    <property type="term" value="P:methylation"/>
    <property type="evidence" value="ECO:0007669"/>
    <property type="project" value="UniProtKB-KW"/>
</dbReference>
<evidence type="ECO:0000259" key="1">
    <source>
        <dbReference type="Pfam" id="PF08241"/>
    </source>
</evidence>
<dbReference type="Pfam" id="PF08241">
    <property type="entry name" value="Methyltransf_11"/>
    <property type="match status" value="1"/>
</dbReference>
<keyword evidence="2" id="KW-0808">Transferase</keyword>
<dbReference type="Proteomes" id="UP000266328">
    <property type="component" value="Unassembled WGS sequence"/>
</dbReference>
<dbReference type="SUPFAM" id="SSF53335">
    <property type="entry name" value="S-adenosyl-L-methionine-dependent methyltransferases"/>
    <property type="match status" value="1"/>
</dbReference>
<comment type="caution">
    <text evidence="2">The sequence shown here is derived from an EMBL/GenBank/DDBJ whole genome shotgun (WGS) entry which is preliminary data.</text>
</comment>
<dbReference type="PANTHER" id="PTHR43861:SF1">
    <property type="entry name" value="TRANS-ACONITATE 2-METHYLTRANSFERASE"/>
    <property type="match status" value="1"/>
</dbReference>
<organism evidence="2 3">
    <name type="scientific">Candidatus Cryosericum terrychapinii</name>
    <dbReference type="NCBI Taxonomy" id="2290919"/>
    <lineage>
        <taxon>Bacteria</taxon>
        <taxon>Pseudomonadati</taxon>
        <taxon>Caldisericota/Cryosericota group</taxon>
        <taxon>Candidatus Cryosericota</taxon>
        <taxon>Candidatus Cryosericia</taxon>
        <taxon>Candidatus Cryosericales</taxon>
        <taxon>Candidatus Cryosericaceae</taxon>
        <taxon>Candidatus Cryosericum</taxon>
    </lineage>
</organism>
<name>A0A398CTE8_9BACT</name>
<dbReference type="CDD" id="cd02440">
    <property type="entry name" value="AdoMet_MTases"/>
    <property type="match status" value="1"/>
</dbReference>
<evidence type="ECO:0000313" key="3">
    <source>
        <dbReference type="Proteomes" id="UP000266328"/>
    </source>
</evidence>
<keyword evidence="2" id="KW-0489">Methyltransferase</keyword>
<accession>A0A398CTE8</accession>
<dbReference type="Gene3D" id="3.40.50.150">
    <property type="entry name" value="Vaccinia Virus protein VP39"/>
    <property type="match status" value="1"/>
</dbReference>
<dbReference type="InterPro" id="IPR029063">
    <property type="entry name" value="SAM-dependent_MTases_sf"/>
</dbReference>
<keyword evidence="3" id="KW-1185">Reference proteome</keyword>
<dbReference type="GO" id="GO:0008757">
    <property type="term" value="F:S-adenosylmethionine-dependent methyltransferase activity"/>
    <property type="evidence" value="ECO:0007669"/>
    <property type="project" value="InterPro"/>
</dbReference>
<evidence type="ECO:0000313" key="2">
    <source>
        <dbReference type="EMBL" id="RIE05852.1"/>
    </source>
</evidence>
<dbReference type="AlphaFoldDB" id="A0A398CTE8"/>
<reference evidence="2 3" key="1">
    <citation type="submission" date="2018-09" db="EMBL/GenBank/DDBJ databases">
        <title>Discovery and Ecogenomic Context for Candidatus Cryosericales, a Global Caldiserica Order Active in Thawing Permafrost.</title>
        <authorList>
            <person name="Martinez M.A."/>
            <person name="Woodcroft B.J."/>
            <person name="Ignacio Espinoza J.C."/>
            <person name="Zayed A."/>
            <person name="Singleton C.M."/>
            <person name="Boyd J."/>
            <person name="Li Y.-F."/>
            <person name="Purvine S."/>
            <person name="Maughan H."/>
            <person name="Hodgkins S.B."/>
            <person name="Anderson D."/>
            <person name="Sederholm M."/>
            <person name="Temperton B."/>
            <person name="Saleska S.R."/>
            <person name="Tyson G.W."/>
            <person name="Rich V.I."/>
        </authorList>
    </citation>
    <scope>NUCLEOTIDE SEQUENCE [LARGE SCALE GENOMIC DNA]</scope>
    <source>
        <strain evidence="2 3">SMC7</strain>
    </source>
</reference>
<gene>
    <name evidence="2" type="ORF">SMC7_05475</name>
</gene>
<sequence length="245" mass="27539">MKRIFSRGCHMADNALFDSRADTYDSWYMTPLGAYEDELENALVFKHVGVVRGKTVLDVGCGTGLYSIRLSEGGADVTAVDISSKMIEIARRKAQDRGQYIWYDQADMAKLPYENRTFDMVVSITALEFAADPLLALMEMARVLRPGGKLVVGVLNNDSPWADARREHAKREESIYGAAHFFSSSDLRLLFHRTGTFGALTMESCIYTLPDEDEFQDTTASRQEFFGRMFRPLTGAFLVGTARKR</sequence>
<dbReference type="InterPro" id="IPR013216">
    <property type="entry name" value="Methyltransf_11"/>
</dbReference>